<dbReference type="SMART" id="SM00073">
    <property type="entry name" value="HPT"/>
    <property type="match status" value="1"/>
</dbReference>
<gene>
    <name evidence="3" type="ORF">H6G72_06880</name>
</gene>
<dbReference type="Proteomes" id="UP000641954">
    <property type="component" value="Unassembled WGS sequence"/>
</dbReference>
<feature type="modified residue" description="Phosphohistidine" evidence="1">
    <location>
        <position position="40"/>
    </location>
</feature>
<comment type="caution">
    <text evidence="3">The sequence shown here is derived from an EMBL/GenBank/DDBJ whole genome shotgun (WGS) entry which is preliminary data.</text>
</comment>
<dbReference type="PANTHER" id="PTHR43395:SF1">
    <property type="entry name" value="CHEMOTAXIS PROTEIN CHEA"/>
    <property type="match status" value="1"/>
</dbReference>
<dbReference type="InterPro" id="IPR036641">
    <property type="entry name" value="HPT_dom_sf"/>
</dbReference>
<dbReference type="CDD" id="cd00088">
    <property type="entry name" value="HPT"/>
    <property type="match status" value="1"/>
</dbReference>
<dbReference type="InterPro" id="IPR008207">
    <property type="entry name" value="Sig_transdc_His_kin_Hpt_dom"/>
</dbReference>
<dbReference type="Pfam" id="PF01627">
    <property type="entry name" value="Hpt"/>
    <property type="match status" value="1"/>
</dbReference>
<dbReference type="PROSITE" id="PS50894">
    <property type="entry name" value="HPT"/>
    <property type="match status" value="1"/>
</dbReference>
<dbReference type="Gene3D" id="1.20.120.160">
    <property type="entry name" value="HPT domain"/>
    <property type="match status" value="1"/>
</dbReference>
<evidence type="ECO:0000313" key="4">
    <source>
        <dbReference type="Proteomes" id="UP000641954"/>
    </source>
</evidence>
<keyword evidence="1" id="KW-0597">Phosphoprotein</keyword>
<keyword evidence="4" id="KW-1185">Reference proteome</keyword>
<accession>A0ABR8EAH8</accession>
<organism evidence="3 4">
    <name type="scientific">Planktothricoides raciborskii FACHB-1370</name>
    <dbReference type="NCBI Taxonomy" id="2949576"/>
    <lineage>
        <taxon>Bacteria</taxon>
        <taxon>Bacillati</taxon>
        <taxon>Cyanobacteriota</taxon>
        <taxon>Cyanophyceae</taxon>
        <taxon>Oscillatoriophycideae</taxon>
        <taxon>Oscillatoriales</taxon>
        <taxon>Oscillatoriaceae</taxon>
        <taxon>Planktothricoides</taxon>
    </lineage>
</organism>
<dbReference type="PANTHER" id="PTHR43395">
    <property type="entry name" value="SENSOR HISTIDINE KINASE CHEA"/>
    <property type="match status" value="1"/>
</dbReference>
<feature type="domain" description="HPt" evidence="2">
    <location>
        <begin position="1"/>
        <end position="97"/>
    </location>
</feature>
<proteinExistence type="predicted"/>
<dbReference type="InterPro" id="IPR051315">
    <property type="entry name" value="Bact_Chemotaxis_CheA"/>
</dbReference>
<evidence type="ECO:0000313" key="3">
    <source>
        <dbReference type="EMBL" id="MBD2543580.1"/>
    </source>
</evidence>
<name>A0ABR8EAH8_9CYAN</name>
<dbReference type="EMBL" id="JACJSK010000007">
    <property type="protein sequence ID" value="MBD2543580.1"/>
    <property type="molecule type" value="Genomic_DNA"/>
</dbReference>
<protein>
    <submittedName>
        <fullName evidence="3">Hpt domain-containing protein</fullName>
    </submittedName>
</protein>
<sequence length="289" mass="31854">MMYFIEEAKEHLDTLEKGLLDLDATMQDPETLQELFRAAHSVKGGAAMLGFSSIQKTAHRLEDAFKILKENPIEANQKLETLFLKGFDTLRDLLNHLASPEGLSDEQSNRIVKESEPAFIDLEKYLHQLIGVPEDEGIDPEFGEKAVEFLREMLQIFKQTATDANRKKLGYLCTKLAELDKELAIEPWQKIVKAASQAIANPDNLYPTLAPVIIKELKMASDLVVLGQTNAIGPSPVLVQLAGPAKGLGENQIAIDLEPKAAAKALLGAFKKKQLVTLVKLLAEAVKSM</sequence>
<reference evidence="3 4" key="1">
    <citation type="journal article" date="2020" name="ISME J.">
        <title>Comparative genomics reveals insights into cyanobacterial evolution and habitat adaptation.</title>
        <authorList>
            <person name="Chen M.Y."/>
            <person name="Teng W.K."/>
            <person name="Zhao L."/>
            <person name="Hu C.X."/>
            <person name="Zhou Y.K."/>
            <person name="Han B.P."/>
            <person name="Song L.R."/>
            <person name="Shu W.S."/>
        </authorList>
    </citation>
    <scope>NUCLEOTIDE SEQUENCE [LARGE SCALE GENOMIC DNA]</scope>
    <source>
        <strain evidence="3 4">FACHB-1370</strain>
    </source>
</reference>
<evidence type="ECO:0000256" key="1">
    <source>
        <dbReference type="PROSITE-ProRule" id="PRU00110"/>
    </source>
</evidence>
<dbReference type="SUPFAM" id="SSF47226">
    <property type="entry name" value="Histidine-containing phosphotransfer domain, HPT domain"/>
    <property type="match status" value="1"/>
</dbReference>
<evidence type="ECO:0000259" key="2">
    <source>
        <dbReference type="PROSITE" id="PS50894"/>
    </source>
</evidence>